<dbReference type="InterPro" id="IPR036390">
    <property type="entry name" value="WH_DNA-bd_sf"/>
</dbReference>
<evidence type="ECO:0000256" key="6">
    <source>
        <dbReference type="ARBA" id="ARBA00023125"/>
    </source>
</evidence>
<dbReference type="InterPro" id="IPR023732">
    <property type="entry name" value="FeoC"/>
</dbReference>
<dbReference type="GO" id="GO:0051536">
    <property type="term" value="F:iron-sulfur cluster binding"/>
    <property type="evidence" value="ECO:0007669"/>
    <property type="project" value="UniProtKB-KW"/>
</dbReference>
<gene>
    <name evidence="8" type="primary">feoC</name>
    <name evidence="10" type="ORF">GEAM_3438</name>
</gene>
<evidence type="ECO:0000256" key="1">
    <source>
        <dbReference type="ARBA" id="ARBA00022491"/>
    </source>
</evidence>
<dbReference type="Gene3D" id="1.10.10.10">
    <property type="entry name" value="Winged helix-like DNA-binding domain superfamily/Winged helix DNA-binding domain"/>
    <property type="match status" value="1"/>
</dbReference>
<accession>A0A085G580</accession>
<evidence type="ECO:0000256" key="5">
    <source>
        <dbReference type="ARBA" id="ARBA00023015"/>
    </source>
</evidence>
<dbReference type="AlphaFoldDB" id="A0A085G580"/>
<dbReference type="eggNOG" id="ENOG50330S2">
    <property type="taxonomic scope" value="Bacteria"/>
</dbReference>
<protein>
    <recommendedName>
        <fullName evidence="8">Probable [Fe-S]-dependent transcriptional repressor</fullName>
    </recommendedName>
</protein>
<sequence length="79" mass="8467">MTSLIAVRDNVALAGIADAHQLSLQLKAPQPLVQAMLDKLVAMRKLEAVEPDNSCLSGRCKSCADGKKCLTVSYRLIPS</sequence>
<reference evidence="10 11" key="1">
    <citation type="submission" date="2014-05" db="EMBL/GenBank/DDBJ databases">
        <title>ATOL: Assembling a taxonomically balanced genome-scale reconstruction of the evolutionary history of the Enterobacteriaceae.</title>
        <authorList>
            <person name="Plunkett G.III."/>
            <person name="Neeno-Eckwall E.C."/>
            <person name="Glasner J.D."/>
            <person name="Perna N.T."/>
        </authorList>
    </citation>
    <scope>NUCLEOTIDE SEQUENCE [LARGE SCALE GENOMIC DNA]</scope>
    <source>
        <strain evidence="10 11">ATCC 33852</strain>
    </source>
</reference>
<dbReference type="Pfam" id="PF09012">
    <property type="entry name" value="FeoC"/>
    <property type="match status" value="1"/>
</dbReference>
<keyword evidence="11" id="KW-1185">Reference proteome</keyword>
<dbReference type="OrthoDB" id="6903254at2"/>
<dbReference type="InterPro" id="IPR036388">
    <property type="entry name" value="WH-like_DNA-bd_sf"/>
</dbReference>
<dbReference type="GO" id="GO:0003677">
    <property type="term" value="F:DNA binding"/>
    <property type="evidence" value="ECO:0007669"/>
    <property type="project" value="UniProtKB-KW"/>
</dbReference>
<dbReference type="RefSeq" id="WP_034793853.1">
    <property type="nucleotide sequence ID" value="NZ_JMPJ01000066.1"/>
</dbReference>
<organism evidence="10 11">
    <name type="scientific">Ewingella americana (strain ATCC 33852 / DSM 4580 / CCUG 14506 / JCM 5911 / LMG 7869 / NCTC 12157 / CDC 1468-78)</name>
    <dbReference type="NCBI Taxonomy" id="910964"/>
    <lineage>
        <taxon>Bacteria</taxon>
        <taxon>Pseudomonadati</taxon>
        <taxon>Pseudomonadota</taxon>
        <taxon>Gammaproteobacteria</taxon>
        <taxon>Enterobacterales</taxon>
        <taxon>Yersiniaceae</taxon>
        <taxon>Ewingella</taxon>
    </lineage>
</organism>
<keyword evidence="7 8" id="KW-0804">Transcription</keyword>
<dbReference type="EMBL" id="JMPJ01000066">
    <property type="protein sequence ID" value="KFC78875.1"/>
    <property type="molecule type" value="Genomic_DNA"/>
</dbReference>
<evidence type="ECO:0000256" key="3">
    <source>
        <dbReference type="ARBA" id="ARBA00023004"/>
    </source>
</evidence>
<evidence type="ECO:0000259" key="9">
    <source>
        <dbReference type="Pfam" id="PF09012"/>
    </source>
</evidence>
<dbReference type="Proteomes" id="UP000028640">
    <property type="component" value="Unassembled WGS sequence"/>
</dbReference>
<evidence type="ECO:0000313" key="11">
    <source>
        <dbReference type="Proteomes" id="UP000028640"/>
    </source>
</evidence>
<evidence type="ECO:0000256" key="2">
    <source>
        <dbReference type="ARBA" id="ARBA00022723"/>
    </source>
</evidence>
<feature type="binding site" evidence="8">
    <location>
        <position position="63"/>
    </location>
    <ligand>
        <name>iron-sulfur cluster</name>
        <dbReference type="ChEBI" id="CHEBI:30408"/>
    </ligand>
</feature>
<dbReference type="InterPro" id="IPR015102">
    <property type="entry name" value="Tscrpt_reg_HTH_FeoC"/>
</dbReference>
<feature type="domain" description="Transcriptional regulator HTH-type FeoC" evidence="9">
    <location>
        <begin position="4"/>
        <end position="74"/>
    </location>
</feature>
<name>A0A085G580_EWIA3</name>
<feature type="binding site" evidence="8">
    <location>
        <position position="60"/>
    </location>
    <ligand>
        <name>iron-sulfur cluster</name>
        <dbReference type="ChEBI" id="CHEBI:30408"/>
    </ligand>
</feature>
<keyword evidence="5 8" id="KW-0805">Transcription regulation</keyword>
<comment type="similarity">
    <text evidence="8">Belongs to the FeoC family.</text>
</comment>
<evidence type="ECO:0000256" key="8">
    <source>
        <dbReference type="HAMAP-Rule" id="MF_01586"/>
    </source>
</evidence>
<dbReference type="STRING" id="910964.GEAM_3438"/>
<evidence type="ECO:0000256" key="7">
    <source>
        <dbReference type="ARBA" id="ARBA00023163"/>
    </source>
</evidence>
<dbReference type="GeneID" id="78382026"/>
<dbReference type="GO" id="GO:0005506">
    <property type="term" value="F:iron ion binding"/>
    <property type="evidence" value="ECO:0007669"/>
    <property type="project" value="UniProtKB-UniRule"/>
</dbReference>
<keyword evidence="2 8" id="KW-0479">Metal-binding</keyword>
<evidence type="ECO:0000256" key="4">
    <source>
        <dbReference type="ARBA" id="ARBA00023014"/>
    </source>
</evidence>
<comment type="function">
    <text evidence="8">May function as a transcriptional regulator that controls feoABC expression.</text>
</comment>
<proteinExistence type="inferred from homology"/>
<feature type="binding site" evidence="8">
    <location>
        <position position="69"/>
    </location>
    <ligand>
        <name>iron-sulfur cluster</name>
        <dbReference type="ChEBI" id="CHEBI:30408"/>
    </ligand>
</feature>
<dbReference type="HAMAP" id="MF_01586">
    <property type="entry name" value="FeoC"/>
    <property type="match status" value="1"/>
</dbReference>
<keyword evidence="1 8" id="KW-0678">Repressor</keyword>
<keyword evidence="4 8" id="KW-0411">Iron-sulfur</keyword>
<comment type="caution">
    <text evidence="10">The sequence shown here is derived from an EMBL/GenBank/DDBJ whole genome shotgun (WGS) entry which is preliminary data.</text>
</comment>
<keyword evidence="6 8" id="KW-0238">DNA-binding</keyword>
<feature type="binding site" evidence="8">
    <location>
        <position position="55"/>
    </location>
    <ligand>
        <name>iron-sulfur cluster</name>
        <dbReference type="ChEBI" id="CHEBI:30408"/>
    </ligand>
</feature>
<keyword evidence="3 8" id="KW-0408">Iron</keyword>
<evidence type="ECO:0000313" key="10">
    <source>
        <dbReference type="EMBL" id="KFC78875.1"/>
    </source>
</evidence>
<dbReference type="SUPFAM" id="SSF46785">
    <property type="entry name" value="Winged helix' DNA-binding domain"/>
    <property type="match status" value="1"/>
</dbReference>